<dbReference type="CDD" id="cd14744">
    <property type="entry name" value="PAAR_CT_2"/>
    <property type="match status" value="1"/>
</dbReference>
<evidence type="ECO:0000313" key="2">
    <source>
        <dbReference type="Proteomes" id="UP001189813"/>
    </source>
</evidence>
<accession>A0ABM9JHQ8</accession>
<evidence type="ECO:0000313" key="1">
    <source>
        <dbReference type="EMBL" id="CAJ0793643.1"/>
    </source>
</evidence>
<comment type="caution">
    <text evidence="1">The sequence shown here is derived from an EMBL/GenBank/DDBJ whole genome shotgun (WGS) entry which is preliminary data.</text>
</comment>
<name>A0ABM9JHQ8_9RALS</name>
<dbReference type="EMBL" id="CATZBU010000005">
    <property type="protein sequence ID" value="CAJ0793643.1"/>
    <property type="molecule type" value="Genomic_DNA"/>
</dbReference>
<reference evidence="1 2" key="1">
    <citation type="submission" date="2023-07" db="EMBL/GenBank/DDBJ databases">
        <authorList>
            <person name="Peeters C."/>
        </authorList>
    </citation>
    <scope>NUCLEOTIDE SEQUENCE [LARGE SCALE GENOMIC DNA]</scope>
    <source>
        <strain evidence="1 2">LMG 19083</strain>
    </source>
</reference>
<proteinExistence type="predicted"/>
<organism evidence="1 2">
    <name type="scientific">Ralstonia psammae</name>
    <dbReference type="NCBI Taxonomy" id="3058598"/>
    <lineage>
        <taxon>Bacteria</taxon>
        <taxon>Pseudomonadati</taxon>
        <taxon>Pseudomonadota</taxon>
        <taxon>Betaproteobacteria</taxon>
        <taxon>Burkholderiales</taxon>
        <taxon>Burkholderiaceae</taxon>
        <taxon>Ralstonia</taxon>
    </lineage>
</organism>
<protein>
    <recommendedName>
        <fullName evidence="3">PAAR domain-containing protein</fullName>
    </recommendedName>
</protein>
<sequence>MMRRIAVVGDTLLNGGTVLSYAGPACTFGNAGHQVALIGGQAYCEVCKSVGIITKAGGPRRMNFMGEVALDGDEVLCKCLHPKRIVAVLAGEAWYEDMGGARGTHYQSGADFANAAQANSLGHYDLFFHAKHEQTGKDLCHVGYRITLEDGRQFVGVTDENGYTLNVAADRALNAKIEIPYYDNSPTDTSSESEPCAC</sequence>
<keyword evidence="2" id="KW-1185">Reference proteome</keyword>
<evidence type="ECO:0008006" key="3">
    <source>
        <dbReference type="Google" id="ProtNLM"/>
    </source>
</evidence>
<gene>
    <name evidence="1" type="ORF">LMG19083_02464</name>
</gene>
<dbReference type="Proteomes" id="UP001189813">
    <property type="component" value="Unassembled WGS sequence"/>
</dbReference>